<evidence type="ECO:0000256" key="1">
    <source>
        <dbReference type="SAM" id="SignalP"/>
    </source>
</evidence>
<feature type="chain" id="PRO_5003154568" evidence="1">
    <location>
        <begin position="28"/>
        <end position="488"/>
    </location>
</feature>
<dbReference type="Gene3D" id="1.20.1600.10">
    <property type="entry name" value="Outer membrane efflux proteins (OEP)"/>
    <property type="match status" value="1"/>
</dbReference>
<protein>
    <submittedName>
        <fullName evidence="2">Exported protein</fullName>
    </submittedName>
</protein>
<dbReference type="STRING" id="862908.BMS_0644"/>
<dbReference type="PANTHER" id="PTHR30203:SF30">
    <property type="entry name" value="OUTER MEMBRANE PROTEIN-RELATED"/>
    <property type="match status" value="1"/>
</dbReference>
<keyword evidence="3" id="KW-1185">Reference proteome</keyword>
<dbReference type="PATRIC" id="fig|862908.3.peg.619"/>
<keyword evidence="1" id="KW-0732">Signal</keyword>
<reference evidence="3" key="1">
    <citation type="journal article" date="2013" name="ISME J.">
        <title>A small predatory core genome in the divergent marine Bacteriovorax marinus SJ and the terrestrial Bdellovibrio bacteriovorus.</title>
        <authorList>
            <person name="Crossman L.C."/>
            <person name="Chen H."/>
            <person name="Cerdeno-Tarraga A.M."/>
            <person name="Brooks K."/>
            <person name="Quail M.A."/>
            <person name="Pineiro S.A."/>
            <person name="Hobley L."/>
            <person name="Sockett R.E."/>
            <person name="Bentley S.D."/>
            <person name="Parkhill J."/>
            <person name="Williams H.N."/>
            <person name="Stine O.C."/>
        </authorList>
    </citation>
    <scope>NUCLEOTIDE SEQUENCE [LARGE SCALE GENOMIC DNA]</scope>
    <source>
        <strain evidence="3">ATCC BAA-682 / DSM 15412 / SJ</strain>
    </source>
</reference>
<dbReference type="AlphaFoldDB" id="E1X579"/>
<dbReference type="GO" id="GO:0015562">
    <property type="term" value="F:efflux transmembrane transporter activity"/>
    <property type="evidence" value="ECO:0007669"/>
    <property type="project" value="InterPro"/>
</dbReference>
<evidence type="ECO:0000313" key="3">
    <source>
        <dbReference type="Proteomes" id="UP000008963"/>
    </source>
</evidence>
<dbReference type="KEGG" id="bmx:BMS_0644"/>
<dbReference type="PANTHER" id="PTHR30203">
    <property type="entry name" value="OUTER MEMBRANE CATION EFFLUX PROTEIN"/>
    <property type="match status" value="1"/>
</dbReference>
<dbReference type="EMBL" id="FQ312005">
    <property type="protein sequence ID" value="CBW25551.1"/>
    <property type="molecule type" value="Genomic_DNA"/>
</dbReference>
<gene>
    <name evidence="2" type="ordered locus">BMS_0644</name>
</gene>
<sequence>MNSKGRIKMKILKVASLIALMGANTIAQETITLTEDIIKKEVNNSAPNTLAIEASYLSVEFQRELFEENFDFNLVGSANYYKTSENSFTPQIPVSSPIKSYKVGVEKGLGTGMKIGVNTFSEQMTSSYVNKGTTNGFGAQFSMDLYKNFLGRLTSAQREVLKESVQRADLQKGIQKKSFYLTLRKIYWSLVANNEQLKISKELLELSKKQLVDSKKKYRNKIAEISEVSRSESQIADRKARIINLQYQKEVLIQQLKELLPNFSNKEVVLGSYSIDNTSKELLSCIAQISSFNEAPLQYSNYDEILKSLQSEYSQQRKITNSYNAANVNLISEVRRLGKTEGYSNAWDKFSDDGRTSFSAGIEVKIPLGGSTSKSEELQRLLDKKRFISQKEEIVAKVNAYHSQVVKNIKLLQQVIQQQNINSEKLSITLKHTKKKYNQARVSFRDLILDQDALLSSNLLEVQSQLSIITTLMDYFTVYTEMPCKINN</sequence>
<dbReference type="Proteomes" id="UP000008963">
    <property type="component" value="Chromosome"/>
</dbReference>
<dbReference type="SUPFAM" id="SSF56954">
    <property type="entry name" value="Outer membrane efflux proteins (OEP)"/>
    <property type="match status" value="1"/>
</dbReference>
<name>E1X579_HALMS</name>
<accession>E1X579</accession>
<dbReference type="HOGENOM" id="CLU_558687_0_0_7"/>
<dbReference type="eggNOG" id="COG1538">
    <property type="taxonomic scope" value="Bacteria"/>
</dbReference>
<proteinExistence type="predicted"/>
<dbReference type="InterPro" id="IPR010131">
    <property type="entry name" value="MdtP/NodT-like"/>
</dbReference>
<feature type="signal peptide" evidence="1">
    <location>
        <begin position="1"/>
        <end position="27"/>
    </location>
</feature>
<organism evidence="2 3">
    <name type="scientific">Halobacteriovorax marinus (strain ATCC BAA-682 / DSM 15412 / SJ)</name>
    <name type="common">Bacteriovorax marinus</name>
    <dbReference type="NCBI Taxonomy" id="862908"/>
    <lineage>
        <taxon>Bacteria</taxon>
        <taxon>Pseudomonadati</taxon>
        <taxon>Bdellovibrionota</taxon>
        <taxon>Bacteriovoracia</taxon>
        <taxon>Bacteriovoracales</taxon>
        <taxon>Halobacteriovoraceae</taxon>
        <taxon>Halobacteriovorax</taxon>
    </lineage>
</organism>
<evidence type="ECO:0000313" key="2">
    <source>
        <dbReference type="EMBL" id="CBW25551.1"/>
    </source>
</evidence>